<dbReference type="GO" id="GO:0005886">
    <property type="term" value="C:plasma membrane"/>
    <property type="evidence" value="ECO:0007669"/>
    <property type="project" value="TreeGrafter"/>
</dbReference>
<keyword evidence="13" id="KW-1185">Reference proteome</keyword>
<dbReference type="PANTHER" id="PTHR13018">
    <property type="entry name" value="PROBABLE MEMBRANE PROTEIN DUF221-RELATED"/>
    <property type="match status" value="1"/>
</dbReference>
<protein>
    <submittedName>
        <fullName evidence="12">Calcium permeable stress-gated cation channel 1</fullName>
    </submittedName>
</protein>
<evidence type="ECO:0000256" key="3">
    <source>
        <dbReference type="ARBA" id="ARBA00022448"/>
    </source>
</evidence>
<feature type="transmembrane region" description="Helical" evidence="8">
    <location>
        <begin position="51"/>
        <end position="72"/>
    </location>
</feature>
<evidence type="ECO:0000256" key="1">
    <source>
        <dbReference type="ARBA" id="ARBA00004141"/>
    </source>
</evidence>
<keyword evidence="5 8" id="KW-1133">Transmembrane helix</keyword>
<dbReference type="GO" id="GO:0005227">
    <property type="term" value="F:calcium-activated cation channel activity"/>
    <property type="evidence" value="ECO:0007669"/>
    <property type="project" value="InterPro"/>
</dbReference>
<evidence type="ECO:0000256" key="8">
    <source>
        <dbReference type="SAM" id="Phobius"/>
    </source>
</evidence>
<comment type="similarity">
    <text evidence="2">Belongs to the CSC1 (TC 1.A.17) family.</text>
</comment>
<evidence type="ECO:0000256" key="4">
    <source>
        <dbReference type="ARBA" id="ARBA00022692"/>
    </source>
</evidence>
<evidence type="ECO:0000313" key="12">
    <source>
        <dbReference type="EMBL" id="CAH2350122.1"/>
    </source>
</evidence>
<feature type="transmembrane region" description="Helical" evidence="8">
    <location>
        <begin position="553"/>
        <end position="571"/>
    </location>
</feature>
<reference evidence="12" key="1">
    <citation type="submission" date="2022-03" db="EMBL/GenBank/DDBJ databases">
        <authorList>
            <person name="Legras J.-L."/>
            <person name="Devillers H."/>
            <person name="Grondin C."/>
        </authorList>
    </citation>
    <scope>NUCLEOTIDE SEQUENCE</scope>
    <source>
        <strain evidence="12">CLIB 1423</strain>
    </source>
</reference>
<dbReference type="PANTHER" id="PTHR13018:SF5">
    <property type="entry name" value="RE44586P"/>
    <property type="match status" value="1"/>
</dbReference>
<feature type="transmembrane region" description="Helical" evidence="8">
    <location>
        <begin position="576"/>
        <end position="593"/>
    </location>
</feature>
<feature type="transmembrane region" description="Helical" evidence="8">
    <location>
        <begin position="415"/>
        <end position="440"/>
    </location>
</feature>
<dbReference type="Pfam" id="PF13967">
    <property type="entry name" value="RSN1_TM"/>
    <property type="match status" value="1"/>
</dbReference>
<gene>
    <name evidence="12" type="ORF">CLIB1423_01S02982</name>
</gene>
<keyword evidence="4 8" id="KW-0812">Transmembrane</keyword>
<evidence type="ECO:0000259" key="10">
    <source>
        <dbReference type="Pfam" id="PF13967"/>
    </source>
</evidence>
<feature type="transmembrane region" description="Helical" evidence="8">
    <location>
        <begin position="698"/>
        <end position="717"/>
    </location>
</feature>
<sequence>MAFELIDDKFKRNTETESRSYHSIYRLMKPSHDSPGWEDDPTTLRGAQRVFTAQLSLCCVIGFTSLLLFCMFRSRWPHMYALRTLRESNIKPLPLGWFSWIWAVYKFSDEDLLRVSGLDAYVFVAFFQMSIKIFSIISILAIVVLSPARYWANIHDGVDGVKGRSAAGGGGSNPEPAESEWFFYLYPVATYGFSIIVYLFLFDYTKKILKIRQKYLASQNSITDRTILLSGIPSKLLVKNDPTVLASFVESMGIGKVVNVKFVYDWSPLNSLFEKRLKIMSKLEEVYSKIHGLEIDLYNDQQNPAVLPAHVDCEGSSYNTTEIANLRNLLLECNEEIRQIQQKFDFSSGTMSDKSFRQINAAFITMDSVASAQMAAQTVLDPRVHKLIVHLAPAPKDVKWDSFNSTQREKLIRSYFITFIIILSFLVLFFPISSISTLLNVKTITKIWPDVGKAISESKWLTTLITGILPPFLFSLFNFSLPYFYQWLTYYQGYVSNSDIELSTLSKNFFYIFFNLFLVFTVTGTVSNFLGIIGDTTKIAYQLATSLKELSLFYINLILLQGVAMFPIRLLQISDFLILNLVGRIFFLRKFLIKTPRDYRYYYYTPPIFDFGLQLPQHLLIFIIVLIYSVVSTKIIACGLVYFVLGHLVYKYQLIYSFVHPPHSTGKVWPMIFRRMILGLIIFQIFMCGTLALRDAYILSAICVPLIFVSLILTWNFENYYLPLHKFIALRAIQNPFDNYDKEFTEDDDSSIHRPATPGTTPSPVVTSSSSQIENEESPLIDDSRNASNSSLTRSLRRRKSTIDEDREQFTDYTYPFLNDPLNGPWVGFEGNYVSMLQYAQEDIDVEVGDISIISAFENERIIKKRLTVPEWE</sequence>
<dbReference type="InterPro" id="IPR045122">
    <property type="entry name" value="Csc1-like"/>
</dbReference>
<feature type="transmembrane region" description="Helical" evidence="8">
    <location>
        <begin position="120"/>
        <end position="145"/>
    </location>
</feature>
<evidence type="ECO:0000313" key="13">
    <source>
        <dbReference type="Proteomes" id="UP000837801"/>
    </source>
</evidence>
<dbReference type="InterPro" id="IPR027815">
    <property type="entry name" value="CSC1/OSCA1-like_cyt"/>
</dbReference>
<feature type="region of interest" description="Disordered" evidence="7">
    <location>
        <begin position="744"/>
        <end position="800"/>
    </location>
</feature>
<feature type="compositionally biased region" description="Low complexity" evidence="7">
    <location>
        <begin position="755"/>
        <end position="771"/>
    </location>
</feature>
<feature type="transmembrane region" description="Helical" evidence="8">
    <location>
        <begin position="509"/>
        <end position="533"/>
    </location>
</feature>
<dbReference type="InterPro" id="IPR003864">
    <property type="entry name" value="CSC1/OSCA1-like_7TM"/>
</dbReference>
<feature type="domain" description="CSC1/OSCA1-like N-terminal transmembrane" evidence="10">
    <location>
        <begin position="51"/>
        <end position="202"/>
    </location>
</feature>
<dbReference type="InterPro" id="IPR032880">
    <property type="entry name" value="CSC1/OSCA1-like_N"/>
</dbReference>
<feature type="transmembrane region" description="Helical" evidence="8">
    <location>
        <begin position="672"/>
        <end position="692"/>
    </location>
</feature>
<organism evidence="12 13">
    <name type="scientific">[Candida] railenensis</name>
    <dbReference type="NCBI Taxonomy" id="45579"/>
    <lineage>
        <taxon>Eukaryota</taxon>
        <taxon>Fungi</taxon>
        <taxon>Dikarya</taxon>
        <taxon>Ascomycota</taxon>
        <taxon>Saccharomycotina</taxon>
        <taxon>Pichiomycetes</taxon>
        <taxon>Debaryomycetaceae</taxon>
        <taxon>Kurtzmaniella</taxon>
    </lineage>
</organism>
<dbReference type="Pfam" id="PF02714">
    <property type="entry name" value="RSN1_7TM"/>
    <property type="match status" value="1"/>
</dbReference>
<evidence type="ECO:0000256" key="6">
    <source>
        <dbReference type="ARBA" id="ARBA00023136"/>
    </source>
</evidence>
<evidence type="ECO:0000256" key="2">
    <source>
        <dbReference type="ARBA" id="ARBA00007779"/>
    </source>
</evidence>
<dbReference type="EMBL" id="CAKXYY010000001">
    <property type="protein sequence ID" value="CAH2350122.1"/>
    <property type="molecule type" value="Genomic_DNA"/>
</dbReference>
<dbReference type="Proteomes" id="UP000837801">
    <property type="component" value="Unassembled WGS sequence"/>
</dbReference>
<evidence type="ECO:0000259" key="9">
    <source>
        <dbReference type="Pfam" id="PF02714"/>
    </source>
</evidence>
<feature type="domain" description="CSC1/OSCA1-like cytosolic" evidence="11">
    <location>
        <begin position="224"/>
        <end position="401"/>
    </location>
</feature>
<feature type="transmembrane region" description="Helical" evidence="8">
    <location>
        <begin position="619"/>
        <end position="645"/>
    </location>
</feature>
<comment type="caution">
    <text evidence="12">The sequence shown here is derived from an EMBL/GenBank/DDBJ whole genome shotgun (WGS) entry which is preliminary data.</text>
</comment>
<evidence type="ECO:0000256" key="5">
    <source>
        <dbReference type="ARBA" id="ARBA00022989"/>
    </source>
</evidence>
<evidence type="ECO:0000256" key="7">
    <source>
        <dbReference type="SAM" id="MobiDB-lite"/>
    </source>
</evidence>
<feature type="transmembrane region" description="Helical" evidence="8">
    <location>
        <begin position="460"/>
        <end position="488"/>
    </location>
</feature>
<name>A0A9P0QKH8_9ASCO</name>
<keyword evidence="3" id="KW-0813">Transport</keyword>
<proteinExistence type="inferred from homology"/>
<dbReference type="OrthoDB" id="1689567at2759"/>
<dbReference type="AlphaFoldDB" id="A0A9P0QKH8"/>
<feature type="domain" description="CSC1/OSCA1-like 7TM region" evidence="9">
    <location>
        <begin position="413"/>
        <end position="691"/>
    </location>
</feature>
<keyword evidence="6 8" id="KW-0472">Membrane</keyword>
<dbReference type="Pfam" id="PF14703">
    <property type="entry name" value="PHM7_cyt"/>
    <property type="match status" value="1"/>
</dbReference>
<evidence type="ECO:0000259" key="11">
    <source>
        <dbReference type="Pfam" id="PF14703"/>
    </source>
</evidence>
<feature type="transmembrane region" description="Helical" evidence="8">
    <location>
        <begin position="181"/>
        <end position="202"/>
    </location>
</feature>
<accession>A0A9P0QKH8</accession>
<comment type="subcellular location">
    <subcellularLocation>
        <location evidence="1">Membrane</location>
        <topology evidence="1">Multi-pass membrane protein</topology>
    </subcellularLocation>
</comment>